<dbReference type="GO" id="GO:0016405">
    <property type="term" value="F:CoA-ligase activity"/>
    <property type="evidence" value="ECO:0007669"/>
    <property type="project" value="TreeGrafter"/>
</dbReference>
<evidence type="ECO:0000256" key="9">
    <source>
        <dbReference type="ARBA" id="ARBA00023140"/>
    </source>
</evidence>
<proteinExistence type="inferred from homology"/>
<comment type="caution">
    <text evidence="15">The sequence shown here is derived from an EMBL/GenBank/DDBJ whole genome shotgun (WGS) entry which is preliminary data.</text>
</comment>
<dbReference type="Pfam" id="PF13193">
    <property type="entry name" value="AMP-binding_C"/>
    <property type="match status" value="1"/>
</dbReference>
<dbReference type="PANTHER" id="PTHR24096:SF423">
    <property type="entry name" value="GM05240P"/>
    <property type="match status" value="1"/>
</dbReference>
<dbReference type="Proteomes" id="UP001075354">
    <property type="component" value="Chromosome 1"/>
</dbReference>
<evidence type="ECO:0000256" key="10">
    <source>
        <dbReference type="ARBA" id="ARBA00023223"/>
    </source>
</evidence>
<evidence type="ECO:0000256" key="5">
    <source>
        <dbReference type="ARBA" id="ARBA00019043"/>
    </source>
</evidence>
<keyword evidence="9" id="KW-0576">Peroxisome</keyword>
<dbReference type="GO" id="GO:0005777">
    <property type="term" value="C:peroxisome"/>
    <property type="evidence" value="ECO:0007669"/>
    <property type="project" value="UniProtKB-SubCell"/>
</dbReference>
<dbReference type="EC" id="1.13.12.7" evidence="4"/>
<keyword evidence="7" id="KW-0560">Oxidoreductase</keyword>
<feature type="domain" description="AMP-binding enzyme C-terminal" evidence="14">
    <location>
        <begin position="447"/>
        <end position="523"/>
    </location>
</feature>
<evidence type="ECO:0000256" key="8">
    <source>
        <dbReference type="ARBA" id="ARBA00023033"/>
    </source>
</evidence>
<name>A0AAV7XXD4_9NEOP</name>
<dbReference type="InterPro" id="IPR025110">
    <property type="entry name" value="AMP-bd_C"/>
</dbReference>
<comment type="catalytic activity">
    <reaction evidence="12">
        <text>firefly D-luciferin + ATP + O2 = firefly oxyluciferin + hnu + AMP + CO2 + diphosphate</text>
        <dbReference type="Rhea" id="RHEA:10732"/>
        <dbReference type="ChEBI" id="CHEBI:15379"/>
        <dbReference type="ChEBI" id="CHEBI:16526"/>
        <dbReference type="ChEBI" id="CHEBI:16792"/>
        <dbReference type="ChEBI" id="CHEBI:30212"/>
        <dbReference type="ChEBI" id="CHEBI:30616"/>
        <dbReference type="ChEBI" id="CHEBI:33019"/>
        <dbReference type="ChEBI" id="CHEBI:58038"/>
        <dbReference type="ChEBI" id="CHEBI:456215"/>
        <dbReference type="EC" id="1.13.12.7"/>
    </reaction>
</comment>
<comment type="subcellular location">
    <subcellularLocation>
        <location evidence="2">Peroxisome</location>
    </subcellularLocation>
</comment>
<dbReference type="AlphaFoldDB" id="A0AAV7XXD4"/>
<dbReference type="Gene3D" id="3.30.300.30">
    <property type="match status" value="1"/>
</dbReference>
<dbReference type="PANTHER" id="PTHR24096">
    <property type="entry name" value="LONG-CHAIN-FATTY-ACID--COA LIGASE"/>
    <property type="match status" value="1"/>
</dbReference>
<evidence type="ECO:0000259" key="13">
    <source>
        <dbReference type="Pfam" id="PF00501"/>
    </source>
</evidence>
<evidence type="ECO:0000256" key="1">
    <source>
        <dbReference type="ARBA" id="ARBA00001946"/>
    </source>
</evidence>
<dbReference type="InterPro" id="IPR000873">
    <property type="entry name" value="AMP-dep_synth/lig_dom"/>
</dbReference>
<keyword evidence="16" id="KW-1185">Reference proteome</keyword>
<keyword evidence="10" id="KW-0455">Luminescence</keyword>
<evidence type="ECO:0000313" key="16">
    <source>
        <dbReference type="Proteomes" id="UP001075354"/>
    </source>
</evidence>
<dbReference type="GO" id="GO:0008218">
    <property type="term" value="P:bioluminescence"/>
    <property type="evidence" value="ECO:0007669"/>
    <property type="project" value="UniProtKB-KW"/>
</dbReference>
<keyword evidence="11" id="KW-0599">Photoprotein</keyword>
<dbReference type="FunFam" id="3.30.300.30:FF:000007">
    <property type="entry name" value="4-coumarate--CoA ligase 2"/>
    <property type="match status" value="1"/>
</dbReference>
<evidence type="ECO:0000256" key="2">
    <source>
        <dbReference type="ARBA" id="ARBA00004275"/>
    </source>
</evidence>
<evidence type="ECO:0000256" key="11">
    <source>
        <dbReference type="ARBA" id="ARBA00023262"/>
    </source>
</evidence>
<feature type="domain" description="AMP-dependent synthetase/ligase" evidence="13">
    <location>
        <begin position="28"/>
        <end position="395"/>
    </location>
</feature>
<evidence type="ECO:0000256" key="4">
    <source>
        <dbReference type="ARBA" id="ARBA00012532"/>
    </source>
</evidence>
<evidence type="ECO:0000256" key="7">
    <source>
        <dbReference type="ARBA" id="ARBA00023002"/>
    </source>
</evidence>
<dbReference type="CDD" id="cd05911">
    <property type="entry name" value="Firefly_Luc_like"/>
    <property type="match status" value="1"/>
</dbReference>
<evidence type="ECO:0000259" key="14">
    <source>
        <dbReference type="Pfam" id="PF13193"/>
    </source>
</evidence>
<keyword evidence="8" id="KW-0503">Monooxygenase</keyword>
<comment type="cofactor">
    <cofactor evidence="1">
        <name>Mg(2+)</name>
        <dbReference type="ChEBI" id="CHEBI:18420"/>
    </cofactor>
</comment>
<gene>
    <name evidence="15" type="ORF">ONE63_000085</name>
</gene>
<evidence type="ECO:0000256" key="3">
    <source>
        <dbReference type="ARBA" id="ARBA00006432"/>
    </source>
</evidence>
<organism evidence="15 16">
    <name type="scientific">Megalurothrips usitatus</name>
    <name type="common">bean blossom thrips</name>
    <dbReference type="NCBI Taxonomy" id="439358"/>
    <lineage>
        <taxon>Eukaryota</taxon>
        <taxon>Metazoa</taxon>
        <taxon>Ecdysozoa</taxon>
        <taxon>Arthropoda</taxon>
        <taxon>Hexapoda</taxon>
        <taxon>Insecta</taxon>
        <taxon>Pterygota</taxon>
        <taxon>Neoptera</taxon>
        <taxon>Paraneoptera</taxon>
        <taxon>Thysanoptera</taxon>
        <taxon>Terebrantia</taxon>
        <taxon>Thripoidea</taxon>
        <taxon>Thripidae</taxon>
        <taxon>Megalurothrips</taxon>
    </lineage>
</organism>
<dbReference type="InterPro" id="IPR020845">
    <property type="entry name" value="AMP-binding_CS"/>
</dbReference>
<dbReference type="PROSITE" id="PS00455">
    <property type="entry name" value="AMP_BINDING"/>
    <property type="match status" value="1"/>
</dbReference>
<dbReference type="SUPFAM" id="SSF56801">
    <property type="entry name" value="Acetyl-CoA synthetase-like"/>
    <property type="match status" value="1"/>
</dbReference>
<sequence>MDAEHVVRGDAAPAVPHTTIGCYLLEKLREHGGASAQVDVTTGETQTYSEILEKSVRIARRMQQLGIGPGDVVGIASENSLDFCLPVLATFYVGAVCAPFNPAYTEEELMHAMSISRPRMIFASALTLHKVNAVAGKLGCVRELVLIGRQTPTALSATVRRLSDLCSACTGSSATFCPAYVDPETSTCLILCSSGTTGLPKGVELSHRNYLQHAITTCGGAFPFKDTPENMLGMLPFYHGFGFSLLLLSIIRGDQVVVLPYFEEKLFLGAIQNYKISTLFLVPPLMVLLAKRPLVDEYDLSSVTTIVCGAAPLSKDTQEAVAKRLGVQDIRQAYGMTESSLLATSCREAGDLKMGSAGRLIPGMAGKVIDLESGTALPRHRVGEICLTGNIMKGYRDNTAATELAVDKDGWLHTGDVGFFDGDGDLFVVDRVKEIIKYKGFQVAPAELEAVLYTHTGVRDACVVGKPDPVAGEVPVAFVVLQPDATLSEQQILDFVNGRVSPQKRLRGGVRFVSEVPRNPSGKLLRRELRSRL</sequence>
<dbReference type="InterPro" id="IPR045851">
    <property type="entry name" value="AMP-bd_C_sf"/>
</dbReference>
<evidence type="ECO:0000256" key="6">
    <source>
        <dbReference type="ARBA" id="ARBA00022842"/>
    </source>
</evidence>
<keyword evidence="6" id="KW-0460">Magnesium</keyword>
<protein>
    <recommendedName>
        <fullName evidence="5">Luciferin 4-monooxygenase</fullName>
        <ecNumber evidence="4">1.13.12.7</ecNumber>
    </recommendedName>
</protein>
<comment type="similarity">
    <text evidence="3">Belongs to the ATP-dependent AMP-binding enzyme family.</text>
</comment>
<evidence type="ECO:0000313" key="15">
    <source>
        <dbReference type="EMBL" id="KAJ1531404.1"/>
    </source>
</evidence>
<accession>A0AAV7XXD4</accession>
<evidence type="ECO:0000256" key="12">
    <source>
        <dbReference type="ARBA" id="ARBA00048497"/>
    </source>
</evidence>
<dbReference type="EMBL" id="JAPTSV010000001">
    <property type="protein sequence ID" value="KAJ1531404.1"/>
    <property type="molecule type" value="Genomic_DNA"/>
</dbReference>
<reference evidence="15" key="1">
    <citation type="submission" date="2022-12" db="EMBL/GenBank/DDBJ databases">
        <title>Chromosome-level genome assembly of the bean flower thrips Megalurothrips usitatus.</title>
        <authorList>
            <person name="Ma L."/>
            <person name="Liu Q."/>
            <person name="Li H."/>
            <person name="Cai W."/>
        </authorList>
    </citation>
    <scope>NUCLEOTIDE SEQUENCE</scope>
    <source>
        <strain evidence="15">Cailab_2022a</strain>
    </source>
</reference>
<dbReference type="InterPro" id="IPR042099">
    <property type="entry name" value="ANL_N_sf"/>
</dbReference>
<dbReference type="Pfam" id="PF00501">
    <property type="entry name" value="AMP-binding"/>
    <property type="match status" value="1"/>
</dbReference>
<dbReference type="Gene3D" id="3.40.50.12780">
    <property type="entry name" value="N-terminal domain of ligase-like"/>
    <property type="match status" value="1"/>
</dbReference>
<dbReference type="GO" id="GO:0004497">
    <property type="term" value="F:monooxygenase activity"/>
    <property type="evidence" value="ECO:0007669"/>
    <property type="project" value="UniProtKB-KW"/>
</dbReference>